<name>A0A183MQS9_9TREM</name>
<accession>A0A183MQS9</accession>
<keyword evidence="2" id="KW-1185">Reference proteome</keyword>
<dbReference type="EMBL" id="UZAI01017642">
    <property type="protein sequence ID" value="VDP27757.1"/>
    <property type="molecule type" value="Genomic_DNA"/>
</dbReference>
<evidence type="ECO:0000313" key="1">
    <source>
        <dbReference type="EMBL" id="VDP27757.1"/>
    </source>
</evidence>
<proteinExistence type="predicted"/>
<dbReference type="Proteomes" id="UP000277204">
    <property type="component" value="Unassembled WGS sequence"/>
</dbReference>
<reference evidence="1 2" key="1">
    <citation type="submission" date="2018-11" db="EMBL/GenBank/DDBJ databases">
        <authorList>
            <consortium name="Pathogen Informatics"/>
        </authorList>
    </citation>
    <scope>NUCLEOTIDE SEQUENCE [LARGE SCALE GENOMIC DNA]</scope>
    <source>
        <strain evidence="1 2">Zambia</strain>
    </source>
</reference>
<evidence type="ECO:0000313" key="2">
    <source>
        <dbReference type="Proteomes" id="UP000277204"/>
    </source>
</evidence>
<dbReference type="AlphaFoldDB" id="A0A183MQS9"/>
<gene>
    <name evidence="1" type="ORF">SMRZ_LOCUS18404</name>
</gene>
<protein>
    <submittedName>
        <fullName evidence="1">Uncharacterized protein</fullName>
    </submittedName>
</protein>
<organism evidence="1 2">
    <name type="scientific">Schistosoma margrebowiei</name>
    <dbReference type="NCBI Taxonomy" id="48269"/>
    <lineage>
        <taxon>Eukaryota</taxon>
        <taxon>Metazoa</taxon>
        <taxon>Spiralia</taxon>
        <taxon>Lophotrochozoa</taxon>
        <taxon>Platyhelminthes</taxon>
        <taxon>Trematoda</taxon>
        <taxon>Digenea</taxon>
        <taxon>Strigeidida</taxon>
        <taxon>Schistosomatoidea</taxon>
        <taxon>Schistosomatidae</taxon>
        <taxon>Schistosoma</taxon>
    </lineage>
</organism>
<sequence length="88" mass="9442">MESFTYMGSIVDEQGGSDADVKCKMDGGGGQETLDLDFVLFGTHQQGVPAILVKLMLPDGFDPVTQFHRDFTTELSGPLSSNASGWVI</sequence>